<feature type="domain" description="HTH merR-type" evidence="1">
    <location>
        <begin position="13"/>
        <end position="59"/>
    </location>
</feature>
<evidence type="ECO:0000313" key="3">
    <source>
        <dbReference type="Proteomes" id="UP000317422"/>
    </source>
</evidence>
<evidence type="ECO:0000313" key="2">
    <source>
        <dbReference type="EMBL" id="TQN28521.1"/>
    </source>
</evidence>
<reference evidence="2 3" key="1">
    <citation type="submission" date="2019-06" db="EMBL/GenBank/DDBJ databases">
        <title>Sequencing the genomes of 1000 actinobacteria strains.</title>
        <authorList>
            <person name="Klenk H.-P."/>
        </authorList>
    </citation>
    <scope>NUCLEOTIDE SEQUENCE [LARGE SCALE GENOMIC DNA]</scope>
    <source>
        <strain evidence="2 3">DSM 45015</strain>
    </source>
</reference>
<protein>
    <submittedName>
        <fullName evidence="2">Excisionase family DNA binding protein</fullName>
    </submittedName>
</protein>
<dbReference type="Proteomes" id="UP000317422">
    <property type="component" value="Unassembled WGS sequence"/>
</dbReference>
<dbReference type="InterPro" id="IPR009061">
    <property type="entry name" value="DNA-bd_dom_put_sf"/>
</dbReference>
<sequence length="72" mass="7817">MSTPENWPSQLLRPGDVAEMFGVTTSTVNTWVHRGHLIPAVVTPGGSRRFAPDHVQDLLDTTHHQNGGGDDT</sequence>
<dbReference type="Pfam" id="PF13411">
    <property type="entry name" value="MerR_1"/>
    <property type="match status" value="1"/>
</dbReference>
<accession>A0A543N9N2</accession>
<keyword evidence="3" id="KW-1185">Reference proteome</keyword>
<dbReference type="Gene3D" id="1.10.1660.10">
    <property type="match status" value="1"/>
</dbReference>
<proteinExistence type="predicted"/>
<dbReference type="RefSeq" id="WP_211351959.1">
    <property type="nucleotide sequence ID" value="NZ_VFQC01000002.1"/>
</dbReference>
<gene>
    <name evidence="2" type="ORF">FHX37_3866</name>
</gene>
<dbReference type="EMBL" id="VFQC01000002">
    <property type="protein sequence ID" value="TQN28521.1"/>
    <property type="molecule type" value="Genomic_DNA"/>
</dbReference>
<evidence type="ECO:0000259" key="1">
    <source>
        <dbReference type="Pfam" id="PF13411"/>
    </source>
</evidence>
<name>A0A543N9N2_9ACTN</name>
<dbReference type="InterPro" id="IPR000551">
    <property type="entry name" value="MerR-type_HTH_dom"/>
</dbReference>
<organism evidence="2 3">
    <name type="scientific">Haloactinospora alba</name>
    <dbReference type="NCBI Taxonomy" id="405555"/>
    <lineage>
        <taxon>Bacteria</taxon>
        <taxon>Bacillati</taxon>
        <taxon>Actinomycetota</taxon>
        <taxon>Actinomycetes</taxon>
        <taxon>Streptosporangiales</taxon>
        <taxon>Nocardiopsidaceae</taxon>
        <taxon>Haloactinospora</taxon>
    </lineage>
</organism>
<comment type="caution">
    <text evidence="2">The sequence shown here is derived from an EMBL/GenBank/DDBJ whole genome shotgun (WGS) entry which is preliminary data.</text>
</comment>
<dbReference type="AlphaFoldDB" id="A0A543N9N2"/>
<dbReference type="SUPFAM" id="SSF46955">
    <property type="entry name" value="Putative DNA-binding domain"/>
    <property type="match status" value="1"/>
</dbReference>